<accession>A0A4R4KDE0</accession>
<dbReference type="EC" id="2.7.7.9" evidence="2 7"/>
<dbReference type="OrthoDB" id="9813880at2"/>
<comment type="catalytic activity">
    <reaction evidence="6 7">
        <text>alpha-D-glucose 1-phosphate + UTP + H(+) = UDP-alpha-D-glucose + diphosphate</text>
        <dbReference type="Rhea" id="RHEA:19889"/>
        <dbReference type="ChEBI" id="CHEBI:15378"/>
        <dbReference type="ChEBI" id="CHEBI:33019"/>
        <dbReference type="ChEBI" id="CHEBI:46398"/>
        <dbReference type="ChEBI" id="CHEBI:58601"/>
        <dbReference type="ChEBI" id="CHEBI:58885"/>
        <dbReference type="EC" id="2.7.7.9"/>
    </reaction>
</comment>
<protein>
    <recommendedName>
        <fullName evidence="3 7">UTP--glucose-1-phosphate uridylyltransferase</fullName>
        <ecNumber evidence="2 7">2.7.7.9</ecNumber>
    </recommendedName>
    <alternativeName>
        <fullName evidence="7">UDP-glucose pyrophosphorylase</fullName>
    </alternativeName>
</protein>
<sequence length="287" mass="32144">MIRKAVIPAAGLGTRFLPATKSMPKEMLPIIDIPTIQYVVQEAVDSGIEDILIISGKGKRAIEDHFDRNFELEARLEEKEDQAWHTEMRRLADMANIHFVRQKEANGLGDAIYYARHHVGNEPFAVLLGDTIMDSVIPVTQQLMDTYEQYGGSVIAVEEVPTDKVDRYGIVGGTALSDSILELSTLIEKPAIGSAPSNLAIAGRYILSPEIFQAIEQTPKGKGGEIQLTDSMLLLLRRENIYAHRIEGKRHDIGNKLDFLKTTVEFALKRKEFAAPFRKFLEEILQK</sequence>
<evidence type="ECO:0000259" key="8">
    <source>
        <dbReference type="Pfam" id="PF00483"/>
    </source>
</evidence>
<evidence type="ECO:0000256" key="6">
    <source>
        <dbReference type="ARBA" id="ARBA00048128"/>
    </source>
</evidence>
<dbReference type="PANTHER" id="PTHR43197">
    <property type="entry name" value="UTP--GLUCOSE-1-PHOSPHATE URIDYLYLTRANSFERASE"/>
    <property type="match status" value="1"/>
</dbReference>
<dbReference type="InterPro" id="IPR005771">
    <property type="entry name" value="GalU_uridylyltTrfase_bac/arc"/>
</dbReference>
<dbReference type="Gene3D" id="3.90.550.10">
    <property type="entry name" value="Spore Coat Polysaccharide Biosynthesis Protein SpsA, Chain A"/>
    <property type="match status" value="1"/>
</dbReference>
<dbReference type="Proteomes" id="UP000295706">
    <property type="component" value="Unassembled WGS sequence"/>
</dbReference>
<proteinExistence type="inferred from homology"/>
<dbReference type="SUPFAM" id="SSF53448">
    <property type="entry name" value="Nucleotide-diphospho-sugar transferases"/>
    <property type="match status" value="1"/>
</dbReference>
<dbReference type="GO" id="GO:0003983">
    <property type="term" value="F:UTP:glucose-1-phosphate uridylyltransferase activity"/>
    <property type="evidence" value="ECO:0007669"/>
    <property type="project" value="UniProtKB-EC"/>
</dbReference>
<dbReference type="InterPro" id="IPR005835">
    <property type="entry name" value="NTP_transferase_dom"/>
</dbReference>
<dbReference type="PANTHER" id="PTHR43197:SF1">
    <property type="entry name" value="UTP--GLUCOSE-1-PHOSPHATE URIDYLYLTRANSFERASE"/>
    <property type="match status" value="1"/>
</dbReference>
<dbReference type="EMBL" id="SMJU01000005">
    <property type="protein sequence ID" value="TDB65890.1"/>
    <property type="molecule type" value="Genomic_DNA"/>
</dbReference>
<keyword evidence="10" id="KW-1185">Reference proteome</keyword>
<evidence type="ECO:0000256" key="7">
    <source>
        <dbReference type="RuleBase" id="RU361259"/>
    </source>
</evidence>
<name>A0A4R4KDE0_9BACT</name>
<comment type="similarity">
    <text evidence="1 7">Belongs to the UDPGP type 2 family.</text>
</comment>
<comment type="caution">
    <text evidence="9">The sequence shown here is derived from an EMBL/GenBank/DDBJ whole genome shotgun (WGS) entry which is preliminary data.</text>
</comment>
<dbReference type="InterPro" id="IPR029044">
    <property type="entry name" value="Nucleotide-diphossugar_trans"/>
</dbReference>
<dbReference type="AlphaFoldDB" id="A0A4R4KDE0"/>
<keyword evidence="4 7" id="KW-0808">Transferase</keyword>
<feature type="domain" description="Nucleotidyl transferase" evidence="8">
    <location>
        <begin position="4"/>
        <end position="263"/>
    </location>
</feature>
<dbReference type="RefSeq" id="WP_132116712.1">
    <property type="nucleotide sequence ID" value="NZ_SMJU01000005.1"/>
</dbReference>
<organism evidence="9 10">
    <name type="scientific">Arundinibacter roseus</name>
    <dbReference type="NCBI Taxonomy" id="2070510"/>
    <lineage>
        <taxon>Bacteria</taxon>
        <taxon>Pseudomonadati</taxon>
        <taxon>Bacteroidota</taxon>
        <taxon>Cytophagia</taxon>
        <taxon>Cytophagales</taxon>
        <taxon>Spirosomataceae</taxon>
        <taxon>Arundinibacter</taxon>
    </lineage>
</organism>
<evidence type="ECO:0000256" key="1">
    <source>
        <dbReference type="ARBA" id="ARBA00006890"/>
    </source>
</evidence>
<evidence type="ECO:0000256" key="4">
    <source>
        <dbReference type="ARBA" id="ARBA00022679"/>
    </source>
</evidence>
<reference evidence="9 10" key="1">
    <citation type="submission" date="2019-02" db="EMBL/GenBank/DDBJ databases">
        <title>Arundinibacter roseus gen. nov., sp. nov., a new member of the family Cytophagaceae.</title>
        <authorList>
            <person name="Szuroczki S."/>
            <person name="Khayer B."/>
            <person name="Sproer C."/>
            <person name="Toumi M."/>
            <person name="Szabo A."/>
            <person name="Felfoldi T."/>
            <person name="Schumann P."/>
            <person name="Toth E."/>
        </authorList>
    </citation>
    <scope>NUCLEOTIDE SEQUENCE [LARGE SCALE GENOMIC DNA]</scope>
    <source>
        <strain evidence="9 10">DMA-k-7a</strain>
    </source>
</reference>
<gene>
    <name evidence="9" type="primary">galU</name>
    <name evidence="9" type="ORF">EZE20_08980</name>
</gene>
<evidence type="ECO:0000256" key="2">
    <source>
        <dbReference type="ARBA" id="ARBA00012415"/>
    </source>
</evidence>
<evidence type="ECO:0000256" key="3">
    <source>
        <dbReference type="ARBA" id="ARBA00019048"/>
    </source>
</evidence>
<dbReference type="NCBIfam" id="TIGR01099">
    <property type="entry name" value="galU"/>
    <property type="match status" value="1"/>
</dbReference>
<evidence type="ECO:0000256" key="5">
    <source>
        <dbReference type="ARBA" id="ARBA00022695"/>
    </source>
</evidence>
<dbReference type="Pfam" id="PF00483">
    <property type="entry name" value="NTP_transferase"/>
    <property type="match status" value="1"/>
</dbReference>
<keyword evidence="5 7" id="KW-0548">Nucleotidyltransferase</keyword>
<evidence type="ECO:0000313" key="9">
    <source>
        <dbReference type="EMBL" id="TDB65890.1"/>
    </source>
</evidence>
<evidence type="ECO:0000313" key="10">
    <source>
        <dbReference type="Proteomes" id="UP000295706"/>
    </source>
</evidence>
<dbReference type="CDD" id="cd02541">
    <property type="entry name" value="UGPase_prokaryotic"/>
    <property type="match status" value="1"/>
</dbReference>
<dbReference type="GO" id="GO:0006011">
    <property type="term" value="P:UDP-alpha-D-glucose metabolic process"/>
    <property type="evidence" value="ECO:0007669"/>
    <property type="project" value="InterPro"/>
</dbReference>